<evidence type="ECO:0000256" key="2">
    <source>
        <dbReference type="ARBA" id="ARBA00008098"/>
    </source>
</evidence>
<evidence type="ECO:0000256" key="3">
    <source>
        <dbReference type="ARBA" id="ARBA00022525"/>
    </source>
</evidence>
<evidence type="ECO:0000256" key="4">
    <source>
        <dbReference type="SAM" id="SignalP"/>
    </source>
</evidence>
<comment type="subcellular location">
    <subcellularLocation>
        <location evidence="1">Secreted</location>
    </subcellularLocation>
</comment>
<reference evidence="5" key="1">
    <citation type="submission" date="2022-07" db="EMBL/GenBank/DDBJ databases">
        <authorList>
            <person name="Trinca V."/>
            <person name="Uliana J.V.C."/>
            <person name="Torres T.T."/>
            <person name="Ward R.J."/>
            <person name="Monesi N."/>
        </authorList>
    </citation>
    <scope>NUCLEOTIDE SEQUENCE</scope>
    <source>
        <strain evidence="5">HSMRA1968</strain>
        <tissue evidence="5">Whole embryos</tissue>
    </source>
</reference>
<keyword evidence="6" id="KW-1185">Reference proteome</keyword>
<sequence length="144" mass="15714">MKLFCTIFVLLLASLAVKGESSEEIDKLLFEQANICKVETGANDKEVNEFMDAIEPATKVAKCLTSCVMGKVGVLNENKLVPDKLTKLIDGSLKTKDGKLLKDLLKDITEECKAVTDAEKCEAGVKVINCLNVAAKKRGFDNIF</sequence>
<dbReference type="OrthoDB" id="6595846at2759"/>
<dbReference type="SMART" id="SM00708">
    <property type="entry name" value="PhBP"/>
    <property type="match status" value="1"/>
</dbReference>
<dbReference type="InterPro" id="IPR006170">
    <property type="entry name" value="PBP/GOBP"/>
</dbReference>
<evidence type="ECO:0000256" key="1">
    <source>
        <dbReference type="ARBA" id="ARBA00004613"/>
    </source>
</evidence>
<evidence type="ECO:0000313" key="5">
    <source>
        <dbReference type="EMBL" id="KAJ6636629.1"/>
    </source>
</evidence>
<dbReference type="EMBL" id="WJQU01000004">
    <property type="protein sequence ID" value="KAJ6636629.1"/>
    <property type="molecule type" value="Genomic_DNA"/>
</dbReference>
<organism evidence="5 6">
    <name type="scientific">Pseudolycoriella hygida</name>
    <dbReference type="NCBI Taxonomy" id="35572"/>
    <lineage>
        <taxon>Eukaryota</taxon>
        <taxon>Metazoa</taxon>
        <taxon>Ecdysozoa</taxon>
        <taxon>Arthropoda</taxon>
        <taxon>Hexapoda</taxon>
        <taxon>Insecta</taxon>
        <taxon>Pterygota</taxon>
        <taxon>Neoptera</taxon>
        <taxon>Endopterygota</taxon>
        <taxon>Diptera</taxon>
        <taxon>Nematocera</taxon>
        <taxon>Sciaroidea</taxon>
        <taxon>Sciaridae</taxon>
        <taxon>Pseudolycoriella</taxon>
    </lineage>
</organism>
<dbReference type="Pfam" id="PF01395">
    <property type="entry name" value="PBP_GOBP"/>
    <property type="match status" value="1"/>
</dbReference>
<accession>A0A9Q0MT22</accession>
<keyword evidence="4" id="KW-0732">Signal</keyword>
<comment type="caution">
    <text evidence="5">The sequence shown here is derived from an EMBL/GenBank/DDBJ whole genome shotgun (WGS) entry which is preliminary data.</text>
</comment>
<feature type="chain" id="PRO_5040202412" evidence="4">
    <location>
        <begin position="20"/>
        <end position="144"/>
    </location>
</feature>
<gene>
    <name evidence="5" type="primary">Obp19d_1</name>
    <name evidence="5" type="ORF">Bhyg_15220</name>
</gene>
<dbReference type="AlphaFoldDB" id="A0A9Q0MT22"/>
<protein>
    <submittedName>
        <fullName evidence="5">General odorant-binding protein 19d</fullName>
    </submittedName>
</protein>
<dbReference type="Proteomes" id="UP001151699">
    <property type="component" value="Chromosome C"/>
</dbReference>
<evidence type="ECO:0000313" key="6">
    <source>
        <dbReference type="Proteomes" id="UP001151699"/>
    </source>
</evidence>
<feature type="signal peptide" evidence="4">
    <location>
        <begin position="1"/>
        <end position="19"/>
    </location>
</feature>
<dbReference type="GO" id="GO:0005549">
    <property type="term" value="F:odorant binding"/>
    <property type="evidence" value="ECO:0007669"/>
    <property type="project" value="InterPro"/>
</dbReference>
<keyword evidence="3" id="KW-0964">Secreted</keyword>
<dbReference type="SUPFAM" id="SSF47565">
    <property type="entry name" value="Insect pheromone/odorant-binding proteins"/>
    <property type="match status" value="1"/>
</dbReference>
<dbReference type="Gene3D" id="1.10.238.20">
    <property type="entry name" value="Pheromone/general odorant binding protein domain"/>
    <property type="match status" value="1"/>
</dbReference>
<comment type="similarity">
    <text evidence="2">Belongs to the PBP/GOBP family.</text>
</comment>
<dbReference type="CDD" id="cd23992">
    <property type="entry name" value="PBP_GOBP"/>
    <property type="match status" value="1"/>
</dbReference>
<name>A0A9Q0MT22_9DIPT</name>
<dbReference type="InterPro" id="IPR036728">
    <property type="entry name" value="PBP_GOBP_sf"/>
</dbReference>
<dbReference type="GO" id="GO:0005576">
    <property type="term" value="C:extracellular region"/>
    <property type="evidence" value="ECO:0007669"/>
    <property type="project" value="UniProtKB-SubCell"/>
</dbReference>
<proteinExistence type="inferred from homology"/>